<dbReference type="OrthoDB" id="294730at2759"/>
<evidence type="ECO:0000256" key="1">
    <source>
        <dbReference type="SAM" id="MobiDB-lite"/>
    </source>
</evidence>
<dbReference type="STRING" id="597456.A0A0L7QQR9"/>
<evidence type="ECO:0000313" key="2">
    <source>
        <dbReference type="EMBL" id="KOC60972.1"/>
    </source>
</evidence>
<dbReference type="Proteomes" id="UP000053825">
    <property type="component" value="Unassembled WGS sequence"/>
</dbReference>
<reference evidence="2 3" key="1">
    <citation type="submission" date="2015-07" db="EMBL/GenBank/DDBJ databases">
        <title>The genome of Habropoda laboriosa.</title>
        <authorList>
            <person name="Pan H."/>
            <person name="Kapheim K."/>
        </authorList>
    </citation>
    <scope>NUCLEOTIDE SEQUENCE [LARGE SCALE GENOMIC DNA]</scope>
    <source>
        <strain evidence="2">0110345459</strain>
    </source>
</reference>
<protein>
    <submittedName>
        <fullName evidence="2">Uncharacterized protein</fullName>
    </submittedName>
</protein>
<name>A0A0L7QQR9_9HYME</name>
<evidence type="ECO:0000313" key="3">
    <source>
        <dbReference type="Proteomes" id="UP000053825"/>
    </source>
</evidence>
<feature type="region of interest" description="Disordered" evidence="1">
    <location>
        <begin position="1"/>
        <end position="43"/>
    </location>
</feature>
<dbReference type="EMBL" id="KQ414785">
    <property type="protein sequence ID" value="KOC60972.1"/>
    <property type="molecule type" value="Genomic_DNA"/>
</dbReference>
<organism evidence="2 3">
    <name type="scientific">Habropoda laboriosa</name>
    <dbReference type="NCBI Taxonomy" id="597456"/>
    <lineage>
        <taxon>Eukaryota</taxon>
        <taxon>Metazoa</taxon>
        <taxon>Ecdysozoa</taxon>
        <taxon>Arthropoda</taxon>
        <taxon>Hexapoda</taxon>
        <taxon>Insecta</taxon>
        <taxon>Pterygota</taxon>
        <taxon>Neoptera</taxon>
        <taxon>Endopterygota</taxon>
        <taxon>Hymenoptera</taxon>
        <taxon>Apocrita</taxon>
        <taxon>Aculeata</taxon>
        <taxon>Apoidea</taxon>
        <taxon>Anthophila</taxon>
        <taxon>Apidae</taxon>
        <taxon>Habropoda</taxon>
    </lineage>
</organism>
<sequence>MHTSKNDWKPCVQHDSGSESAHLLSSGSHTSVEPGIFQDSETSDLDYTPTHSYFKYGSVETCRLNSNITVIPKRPPPLTEDHTLVTPVVLNTSSTLSVTQDRCYEIHNTDLVRISQTI</sequence>
<dbReference type="AlphaFoldDB" id="A0A0L7QQR9"/>
<gene>
    <name evidence="2" type="ORF">WH47_07149</name>
</gene>
<keyword evidence="3" id="KW-1185">Reference proteome</keyword>
<proteinExistence type="predicted"/>
<accession>A0A0L7QQR9</accession>